<keyword evidence="2" id="KW-1185">Reference proteome</keyword>
<dbReference type="RefSeq" id="WP_281448708.1">
    <property type="nucleotide sequence ID" value="NZ_JASBAO010000001.1"/>
</dbReference>
<proteinExistence type="predicted"/>
<evidence type="ECO:0000313" key="1">
    <source>
        <dbReference type="EMBL" id="MDI2091619.1"/>
    </source>
</evidence>
<protein>
    <recommendedName>
        <fullName evidence="3">Phage protein</fullName>
    </recommendedName>
</protein>
<evidence type="ECO:0008006" key="3">
    <source>
        <dbReference type="Google" id="ProtNLM"/>
    </source>
</evidence>
<sequence length="110" mass="11974">MPVDFKDLVLTPCMDTFGKMVTYHHQSGESVSIKAIFDDVTRFHNPITGMDAGGSGVVATRVMMGVRLDDFPIKPDMGDRVTLNGQDYYVLEVQVDGQGGAHLALNNAEV</sequence>
<dbReference type="InterPro" id="IPR053734">
    <property type="entry name" value="Phage_Head-Tail_Connect_sf"/>
</dbReference>
<evidence type="ECO:0000313" key="2">
    <source>
        <dbReference type="Proteomes" id="UP001431634"/>
    </source>
</evidence>
<dbReference type="Gene3D" id="2.40.10.180">
    <property type="entry name" value="Phage tail proteins"/>
    <property type="match status" value="1"/>
</dbReference>
<gene>
    <name evidence="1" type="ORF">QJV27_09615</name>
</gene>
<reference evidence="1" key="1">
    <citation type="submission" date="2023-05" db="EMBL/GenBank/DDBJ databases">
        <title>Whole genome sequence of Commensalibacter sp.</title>
        <authorList>
            <person name="Charoenyingcharoen P."/>
            <person name="Yukphan P."/>
        </authorList>
    </citation>
    <scope>NUCLEOTIDE SEQUENCE</scope>
    <source>
        <strain evidence="1">TBRC 16381</strain>
    </source>
</reference>
<accession>A0ABT6Q563</accession>
<comment type="caution">
    <text evidence="1">The sequence shown here is derived from an EMBL/GenBank/DDBJ whole genome shotgun (WGS) entry which is preliminary data.</text>
</comment>
<dbReference type="Pfam" id="PF05354">
    <property type="entry name" value="Phage_attach"/>
    <property type="match status" value="1"/>
</dbReference>
<organism evidence="1 2">
    <name type="scientific">Commensalibacter oyaizuii</name>
    <dbReference type="NCBI Taxonomy" id="3043873"/>
    <lineage>
        <taxon>Bacteria</taxon>
        <taxon>Pseudomonadati</taxon>
        <taxon>Pseudomonadota</taxon>
        <taxon>Alphaproteobacteria</taxon>
        <taxon>Acetobacterales</taxon>
        <taxon>Acetobacteraceae</taxon>
    </lineage>
</organism>
<dbReference type="EMBL" id="JASBAO010000001">
    <property type="protein sequence ID" value="MDI2091619.1"/>
    <property type="molecule type" value="Genomic_DNA"/>
</dbReference>
<dbReference type="Proteomes" id="UP001431634">
    <property type="component" value="Unassembled WGS sequence"/>
</dbReference>
<dbReference type="InterPro" id="IPR008018">
    <property type="entry name" value="Phage_tail_attach_FII"/>
</dbReference>
<name>A0ABT6Q563_9PROT</name>